<evidence type="ECO:0008006" key="6">
    <source>
        <dbReference type="Google" id="ProtNLM"/>
    </source>
</evidence>
<dbReference type="InterPro" id="IPR057226">
    <property type="entry name" value="DUF7904"/>
</dbReference>
<feature type="region of interest" description="Disordered" evidence="1">
    <location>
        <begin position="717"/>
        <end position="1279"/>
    </location>
</feature>
<feature type="region of interest" description="Disordered" evidence="1">
    <location>
        <begin position="1"/>
        <end position="594"/>
    </location>
</feature>
<feature type="compositionally biased region" description="Basic and acidic residues" evidence="1">
    <location>
        <begin position="554"/>
        <end position="564"/>
    </location>
</feature>
<feature type="compositionally biased region" description="Polar residues" evidence="1">
    <location>
        <begin position="364"/>
        <end position="385"/>
    </location>
</feature>
<dbReference type="GO" id="GO:0005737">
    <property type="term" value="C:cytoplasm"/>
    <property type="evidence" value="ECO:0007669"/>
    <property type="project" value="TreeGrafter"/>
</dbReference>
<feature type="compositionally biased region" description="Basic and acidic residues" evidence="1">
    <location>
        <begin position="741"/>
        <end position="772"/>
    </location>
</feature>
<feature type="compositionally biased region" description="Basic and acidic residues" evidence="1">
    <location>
        <begin position="791"/>
        <end position="809"/>
    </location>
</feature>
<feature type="compositionally biased region" description="Polar residues" evidence="1">
    <location>
        <begin position="1081"/>
        <end position="1096"/>
    </location>
</feature>
<keyword evidence="5" id="KW-1185">Reference proteome</keyword>
<organism evidence="4 5">
    <name type="scientific">Neocucurbitaria cava</name>
    <dbReference type="NCBI Taxonomy" id="798079"/>
    <lineage>
        <taxon>Eukaryota</taxon>
        <taxon>Fungi</taxon>
        <taxon>Dikarya</taxon>
        <taxon>Ascomycota</taxon>
        <taxon>Pezizomycotina</taxon>
        <taxon>Dothideomycetes</taxon>
        <taxon>Pleosporomycetidae</taxon>
        <taxon>Pleosporales</taxon>
        <taxon>Pleosporineae</taxon>
        <taxon>Cucurbitariaceae</taxon>
        <taxon>Neocucurbitaria</taxon>
    </lineage>
</organism>
<dbReference type="InterPro" id="IPR025118">
    <property type="entry name" value="DUF4045"/>
</dbReference>
<feature type="compositionally biased region" description="Low complexity" evidence="1">
    <location>
        <begin position="576"/>
        <end position="589"/>
    </location>
</feature>
<comment type="caution">
    <text evidence="4">The sequence shown here is derived from an EMBL/GenBank/DDBJ whole genome shotgun (WGS) entry which is preliminary data.</text>
</comment>
<feature type="region of interest" description="Disordered" evidence="1">
    <location>
        <begin position="1575"/>
        <end position="1597"/>
    </location>
</feature>
<feature type="compositionally biased region" description="Basic and acidic residues" evidence="1">
    <location>
        <begin position="819"/>
        <end position="830"/>
    </location>
</feature>
<dbReference type="GO" id="GO:0051016">
    <property type="term" value="P:barbed-end actin filament capping"/>
    <property type="evidence" value="ECO:0007669"/>
    <property type="project" value="TreeGrafter"/>
</dbReference>
<dbReference type="Proteomes" id="UP001140560">
    <property type="component" value="Unassembled WGS sequence"/>
</dbReference>
<dbReference type="GO" id="GO:0005546">
    <property type="term" value="F:phosphatidylinositol-4,5-bisphosphate binding"/>
    <property type="evidence" value="ECO:0007669"/>
    <property type="project" value="TreeGrafter"/>
</dbReference>
<dbReference type="Gene3D" id="3.40.20.10">
    <property type="entry name" value="Severin"/>
    <property type="match status" value="3"/>
</dbReference>
<dbReference type="Pfam" id="PF25480">
    <property type="entry name" value="DUF7904"/>
    <property type="match status" value="1"/>
</dbReference>
<feature type="compositionally biased region" description="Polar residues" evidence="1">
    <location>
        <begin position="1254"/>
        <end position="1267"/>
    </location>
</feature>
<dbReference type="GO" id="GO:0008154">
    <property type="term" value="P:actin polymerization or depolymerization"/>
    <property type="evidence" value="ECO:0007669"/>
    <property type="project" value="TreeGrafter"/>
</dbReference>
<feature type="domain" description="DUF7904" evidence="3">
    <location>
        <begin position="1321"/>
        <end position="1420"/>
    </location>
</feature>
<feature type="compositionally biased region" description="Pro residues" evidence="1">
    <location>
        <begin position="1059"/>
        <end position="1073"/>
    </location>
</feature>
<gene>
    <name evidence="4" type="ORF">N0V83_003505</name>
</gene>
<dbReference type="PANTHER" id="PTHR11977">
    <property type="entry name" value="VILLIN"/>
    <property type="match status" value="1"/>
</dbReference>
<feature type="compositionally biased region" description="Polar residues" evidence="1">
    <location>
        <begin position="1137"/>
        <end position="1166"/>
    </location>
</feature>
<dbReference type="GO" id="GO:0051014">
    <property type="term" value="P:actin filament severing"/>
    <property type="evidence" value="ECO:0007669"/>
    <property type="project" value="TreeGrafter"/>
</dbReference>
<feature type="compositionally biased region" description="Basic and acidic residues" evidence="1">
    <location>
        <begin position="428"/>
        <end position="438"/>
    </location>
</feature>
<dbReference type="InterPro" id="IPR029006">
    <property type="entry name" value="ADF-H/Gelsolin-like_dom_sf"/>
</dbReference>
<reference evidence="4" key="1">
    <citation type="submission" date="2022-10" db="EMBL/GenBank/DDBJ databases">
        <title>Tapping the CABI collections for fungal endophytes: first genome assemblies for Collariella, Neodidymelliopsis, Ascochyta clinopodiicola, Didymella pomorum, Didymosphaeria variabile, Neocosmospora piperis and Neocucurbitaria cava.</title>
        <authorList>
            <person name="Hill R."/>
        </authorList>
    </citation>
    <scope>NUCLEOTIDE SEQUENCE</scope>
    <source>
        <strain evidence="4">IMI 356814</strain>
    </source>
</reference>
<feature type="compositionally biased region" description="Polar residues" evidence="1">
    <location>
        <begin position="401"/>
        <end position="421"/>
    </location>
</feature>
<feature type="compositionally biased region" description="Polar residues" evidence="1">
    <location>
        <begin position="626"/>
        <end position="635"/>
    </location>
</feature>
<dbReference type="SUPFAM" id="SSF55753">
    <property type="entry name" value="Actin depolymerizing proteins"/>
    <property type="match status" value="3"/>
</dbReference>
<name>A0A9W8YBV1_9PLEO</name>
<feature type="compositionally biased region" description="Polar residues" evidence="1">
    <location>
        <begin position="473"/>
        <end position="483"/>
    </location>
</feature>
<feature type="compositionally biased region" description="Basic and acidic residues" evidence="1">
    <location>
        <begin position="16"/>
        <end position="52"/>
    </location>
</feature>
<evidence type="ECO:0000313" key="4">
    <source>
        <dbReference type="EMBL" id="KAJ4373212.1"/>
    </source>
</evidence>
<dbReference type="Pfam" id="PF13254">
    <property type="entry name" value="DUF4045"/>
    <property type="match status" value="1"/>
</dbReference>
<evidence type="ECO:0000313" key="5">
    <source>
        <dbReference type="Proteomes" id="UP001140560"/>
    </source>
</evidence>
<feature type="domain" description="DUF4045" evidence="2">
    <location>
        <begin position="6"/>
        <end position="757"/>
    </location>
</feature>
<feature type="compositionally biased region" description="Basic residues" evidence="1">
    <location>
        <begin position="901"/>
        <end position="912"/>
    </location>
</feature>
<feature type="compositionally biased region" description="Polar residues" evidence="1">
    <location>
        <begin position="948"/>
        <end position="968"/>
    </location>
</feature>
<sequence>MSEEIDPSEFVQRIRQLGEQRDQQDAERVKKLEQELIQGRSERLARRAERARSISPDKPSTPQSMRSGAGTPRDMQEKAASTPTPTLTPAMEPPPQDAAREESLQRLTSSPAPTTLDDTEPKKPVTSAAALGRSGTLSWKQRPQSGSLRRPLSMASRSPERSAATSPRDTPEPSSPEPNPSRSSIAASLGAKDPTWFRQTPDRGVGSAAFRKNQDDGAPDMGSISGKRQLPGMSRESTVEPEISSPPPESIRSSSPGSRGGSVRGSAMLSNRFSTNTSISGGDAEPIAKTRSPLPVLDSQKFAPPSEQASSVEGGDEGRASRGLAMSPTQGRISPERERSASPTKGMGGFVQSAMLKRSDSVSKRWSTQTPPGLSRQNSTLSNRGSAMAGYGTLSKMERPTSLSRDNSMEPSSRPTSSHSYATILPSLDKDSTSKDVFVKPALPHHSRSKSVASTYSEKDQPQDDTSPPSPSKRWSPTKSSWLESALSKPDSPKPKQPPPAQPAWMAEINRIKQQRSSVDLGKGSPFQSPSGDAPGSGRTSPIKDIQLKPVGLRRTESATKEEPVPSAKTTTLAEPTPKSKPVLSPKPSVTKDEDAKLFEEAPLVKVEPEDPVAVSEPLIKEDPSPTISKTTSSEAAVKDTPAPLPDKPATSRFAKDSPRVVPTVKPKPGTPPKKDFRAGLKPRQTVGNTSKKDEVNEFQNVFGKLRKAETKNYVAPDPLKDNIMRGKSALNLTGGPKPTVRRDELKESILTKKTAMLEKAKEEGSVLKRSDSSTQQPPTPEAIAKKKFLNRADSDPKPAPLQKEKDPAPEAIARKKSLREIKPVTEKKPAQPAPEFTSKETAISSKLAGRFNPALAGMLARGPPPLATNKSFSSADGDASPTRPPQEEKSGPAPELQHMTKGRARGPKRRAPAANKAATESEKPQDKVPATTTTIPLVKPEHVLPSSEPSKTNGPSDATPVTKTPARQSIAEKPVTPAKSPRVASGNFGKTSTPELPKKPSALELERRVSGSQALPKKSPRPESISSPKPASPGVPKKPTSLDNDRRVSGTQNTPQKSPLPKPVDTPKPVETPKPVDTAKSMSPSPSPAISQSRFSRPLPTLPVKPVTESPRSTPLKEISPPNVEISPAKDEPSPEKTTFSSVRSATSLWGRQSASSSPVPSRTKSPIKLPTKADEEAAMKDAGLVRSPEPRTKALPEPPQSKPQSPAESRPLPPKPKPAGLGFSLGSLGGYMASRSRESSPQRPTGFPASPPSSAGRPQSDSFKPSTAPPKHDGMFADFFDEAPVTDRQLPEHIDTVQILKTPPLDLGPAGKIRTLRKQIHEVTGDGKLSPIPMQEEHVLFQESMYLCTHVYGDSKGARHTDVYLWAGNGIAEPTLEDAQLFAKNHAKQNQGRLLIIRQGQEPPNFFEALGGIVITRRGAKPASKEFMLCGRRYLGHLAFDEVDFSLKSLCSAFPYLVSTSAGKVYLWKGRGCSAEELSGARLMGMDLAPTGDFSEIDEGAEPQDFVQQTFPPPSIPTKGPAIPRSADHWRYKSTSDKYRARLFKIEQHSGQNVGWGQALQVSSSFFAQLRRPSWSGPQAEQRPQTPVTPKTPSSVRTEVKEVMPFCQRDLEPEHIYVLDAFFEMYIIIGPLSRTQSHAFSTALLFAQEYGILAVSEEDRPFMPVTTVVLEGVPRDMKAVFRHWDDRLIPAAGLMSGKLGRGKSLRIVGLEKALEGTRR</sequence>
<dbReference type="GO" id="GO:0051015">
    <property type="term" value="F:actin filament binding"/>
    <property type="evidence" value="ECO:0007669"/>
    <property type="project" value="InterPro"/>
</dbReference>
<dbReference type="OrthoDB" id="6375767at2759"/>
<evidence type="ECO:0000259" key="3">
    <source>
        <dbReference type="Pfam" id="PF25480"/>
    </source>
</evidence>
<dbReference type="PANTHER" id="PTHR11977:SF133">
    <property type="entry name" value="DUF4045 DOMAIN-CONTAINING PROTEIN"/>
    <property type="match status" value="1"/>
</dbReference>
<dbReference type="EMBL" id="JAPEUY010000005">
    <property type="protein sequence ID" value="KAJ4373212.1"/>
    <property type="molecule type" value="Genomic_DNA"/>
</dbReference>
<feature type="compositionally biased region" description="Polar residues" evidence="1">
    <location>
        <begin position="1578"/>
        <end position="1597"/>
    </location>
</feature>
<evidence type="ECO:0000259" key="2">
    <source>
        <dbReference type="Pfam" id="PF13254"/>
    </source>
</evidence>
<protein>
    <recommendedName>
        <fullName evidence="6">DUF4045 domain-containing protein</fullName>
    </recommendedName>
</protein>
<evidence type="ECO:0000256" key="1">
    <source>
        <dbReference type="SAM" id="MobiDB-lite"/>
    </source>
</evidence>
<dbReference type="InterPro" id="IPR007122">
    <property type="entry name" value="Villin/Gelsolin"/>
</dbReference>
<feature type="compositionally biased region" description="Low complexity" evidence="1">
    <location>
        <begin position="79"/>
        <end position="90"/>
    </location>
</feature>
<dbReference type="GO" id="GO:0015629">
    <property type="term" value="C:actin cytoskeleton"/>
    <property type="evidence" value="ECO:0007669"/>
    <property type="project" value="TreeGrafter"/>
</dbReference>
<accession>A0A9W8YBV1</accession>
<proteinExistence type="predicted"/>
<feature type="region of interest" description="Disordered" evidence="1">
    <location>
        <begin position="609"/>
        <end position="696"/>
    </location>
</feature>
<feature type="compositionally biased region" description="Polar residues" evidence="1">
    <location>
        <begin position="268"/>
        <end position="280"/>
    </location>
</feature>
<feature type="compositionally biased region" description="Polar residues" evidence="1">
    <location>
        <begin position="135"/>
        <end position="147"/>
    </location>
</feature>